<reference evidence="3" key="1">
    <citation type="submission" date="2020-09" db="EMBL/GenBank/DDBJ databases">
        <authorList>
            <person name="Kim M.K."/>
        </authorList>
    </citation>
    <scope>NUCLEOTIDE SEQUENCE</scope>
    <source>
        <strain evidence="3">BT704</strain>
    </source>
</reference>
<keyword evidence="4" id="KW-1185">Reference proteome</keyword>
<dbReference type="InterPro" id="IPR037143">
    <property type="entry name" value="4-PPantetheinyl_Trfase_dom_sf"/>
</dbReference>
<dbReference type="GO" id="GO:0000287">
    <property type="term" value="F:magnesium ion binding"/>
    <property type="evidence" value="ECO:0007669"/>
    <property type="project" value="InterPro"/>
</dbReference>
<dbReference type="RefSeq" id="WP_191041193.1">
    <property type="nucleotide sequence ID" value="NZ_JACXAA010000008.1"/>
</dbReference>
<protein>
    <submittedName>
        <fullName evidence="3">4-phosphopantetheinyl transferase family protein</fullName>
    </submittedName>
</protein>
<dbReference type="AlphaFoldDB" id="A0A927B4N7"/>
<name>A0A927B4N7_9BACT</name>
<gene>
    <name evidence="3" type="ORF">IC230_21960</name>
</gene>
<dbReference type="EMBL" id="JACXAA010000008">
    <property type="protein sequence ID" value="MBD2755584.1"/>
    <property type="molecule type" value="Genomic_DNA"/>
</dbReference>
<evidence type="ECO:0000256" key="1">
    <source>
        <dbReference type="ARBA" id="ARBA00022679"/>
    </source>
</evidence>
<dbReference type="GO" id="GO:0008897">
    <property type="term" value="F:holo-[acyl-carrier-protein] synthase activity"/>
    <property type="evidence" value="ECO:0007669"/>
    <property type="project" value="InterPro"/>
</dbReference>
<evidence type="ECO:0000259" key="2">
    <source>
        <dbReference type="Pfam" id="PF01648"/>
    </source>
</evidence>
<dbReference type="InterPro" id="IPR008278">
    <property type="entry name" value="4-PPantetheinyl_Trfase_dom"/>
</dbReference>
<dbReference type="Pfam" id="PF01648">
    <property type="entry name" value="ACPS"/>
    <property type="match status" value="1"/>
</dbReference>
<dbReference type="SUPFAM" id="SSF56214">
    <property type="entry name" value="4'-phosphopantetheinyl transferase"/>
    <property type="match status" value="1"/>
</dbReference>
<evidence type="ECO:0000313" key="3">
    <source>
        <dbReference type="EMBL" id="MBD2755584.1"/>
    </source>
</evidence>
<sequence length="199" mass="22725">MIGNDIVDLAQACRESNWRRKGFLAKVFTDSEQQLIQSSSNPDVLVWLLWSMKESAYKVIVRETGQRFFAPQKLACHYANIQTNMAEGSVFYQKTYATKSIITTHYVASVAFPENPDQVFTHEIVTFDRTNYQHQHTRIREKINQHYVTLFPNAGSNIHIRKDKTGTPTLTGSDLSGKTIHKPISLSHHGHYGAFASFY</sequence>
<keyword evidence="1 3" id="KW-0808">Transferase</keyword>
<dbReference type="Gene3D" id="3.90.470.20">
    <property type="entry name" value="4'-phosphopantetheinyl transferase domain"/>
    <property type="match status" value="1"/>
</dbReference>
<evidence type="ECO:0000313" key="4">
    <source>
        <dbReference type="Proteomes" id="UP000653797"/>
    </source>
</evidence>
<accession>A0A927B4N7</accession>
<proteinExistence type="predicted"/>
<organism evidence="3 4">
    <name type="scientific">Spirosoma validum</name>
    <dbReference type="NCBI Taxonomy" id="2771355"/>
    <lineage>
        <taxon>Bacteria</taxon>
        <taxon>Pseudomonadati</taxon>
        <taxon>Bacteroidota</taxon>
        <taxon>Cytophagia</taxon>
        <taxon>Cytophagales</taxon>
        <taxon>Cytophagaceae</taxon>
        <taxon>Spirosoma</taxon>
    </lineage>
</organism>
<comment type="caution">
    <text evidence="3">The sequence shown here is derived from an EMBL/GenBank/DDBJ whole genome shotgun (WGS) entry which is preliminary data.</text>
</comment>
<dbReference type="Proteomes" id="UP000653797">
    <property type="component" value="Unassembled WGS sequence"/>
</dbReference>
<feature type="domain" description="4'-phosphopantetheinyl transferase" evidence="2">
    <location>
        <begin position="2"/>
        <end position="77"/>
    </location>
</feature>